<dbReference type="GO" id="GO:0005739">
    <property type="term" value="C:mitochondrion"/>
    <property type="evidence" value="ECO:0007669"/>
    <property type="project" value="UniProtKB-SubCell"/>
</dbReference>
<evidence type="ECO:0000256" key="8">
    <source>
        <dbReference type="ARBA" id="ARBA00023002"/>
    </source>
</evidence>
<comment type="similarity">
    <text evidence="3">Belongs to the FAD-dependent oxidoreductase family.</text>
</comment>
<organism evidence="14 15">
    <name type="scientific">Romanomermis culicivorax</name>
    <name type="common">Nematode worm</name>
    <dbReference type="NCBI Taxonomy" id="13658"/>
    <lineage>
        <taxon>Eukaryota</taxon>
        <taxon>Metazoa</taxon>
        <taxon>Ecdysozoa</taxon>
        <taxon>Nematoda</taxon>
        <taxon>Enoplea</taxon>
        <taxon>Dorylaimia</taxon>
        <taxon>Mermithida</taxon>
        <taxon>Mermithoidea</taxon>
        <taxon>Mermithidae</taxon>
        <taxon>Romanomermis</taxon>
    </lineage>
</organism>
<protein>
    <submittedName>
        <fullName evidence="15">Uncharacterized protein</fullName>
    </submittedName>
</protein>
<evidence type="ECO:0000259" key="13">
    <source>
        <dbReference type="Pfam" id="PF14721"/>
    </source>
</evidence>
<evidence type="ECO:0000259" key="12">
    <source>
        <dbReference type="Pfam" id="PF07992"/>
    </source>
</evidence>
<evidence type="ECO:0000256" key="1">
    <source>
        <dbReference type="ARBA" id="ARBA00001974"/>
    </source>
</evidence>
<evidence type="ECO:0000256" key="9">
    <source>
        <dbReference type="ARBA" id="ARBA00023027"/>
    </source>
</evidence>
<dbReference type="Pfam" id="PF14721">
    <property type="entry name" value="AIF_C"/>
    <property type="match status" value="2"/>
</dbReference>
<evidence type="ECO:0000313" key="14">
    <source>
        <dbReference type="Proteomes" id="UP000887565"/>
    </source>
</evidence>
<proteinExistence type="inferred from homology"/>
<dbReference type="Pfam" id="PF07992">
    <property type="entry name" value="Pyr_redox_2"/>
    <property type="match status" value="1"/>
</dbReference>
<evidence type="ECO:0000256" key="5">
    <source>
        <dbReference type="ARBA" id="ARBA00022703"/>
    </source>
</evidence>
<sequence>MLGVERRPIYTNKHREIKLTKKSAAASCIDELPTFKIGHSPSLDILKLAKDCQKDNVEVPNPVNVSTKSPLKEEPPKKTVVASESSLLKSEPIKLPEYVKYLIVGGGTAGFAAFRAIRGADAEAKVLVIGEEDNYPYMRPPLSKELWYSEDVDVANTLMFKQWSGKERNLFYEKEAFYCDADKLDCTKHGGVSVVRGRKVIKVDPSKHEAILDDESKIKFDKCLIATGGRPRNIKEIENSGNEVLKHVTLFRRVDDFKKLDQMIKSMESVVIVGGGFLGSELTSSLAHKAKSSGLKVTQLFPESDGVNVFPNSNIQNAKFDDGKVILKLQNGETVSADHVIVAVGIDPNVEIASASGLEVDPEIGGFRCDAELRARTDNCSPVILHRTASAGAAWERAKSESKKAAPRCEAGDCCSFYDQKFGRRRVEHQDHAVITGRLAGENMAGAAKPYTHQSDLGPHMGFEAIGIVDSSLPTVGVFAKQIETADTVMLDRAAASEIKEHLPSINKDFNKGVIFYMREKRIVGMLFWNLFNRIPIARRILKDDAEYEDLNEVAKLFNIHDSEPTVSSENEEQKQKIDENMHCCKEWRFG</sequence>
<dbReference type="Gene3D" id="3.30.390.30">
    <property type="match status" value="1"/>
</dbReference>
<feature type="domain" description="FAD/NAD(P)-binding" evidence="12">
    <location>
        <begin position="100"/>
        <end position="377"/>
    </location>
</feature>
<dbReference type="Gene3D" id="3.50.50.60">
    <property type="entry name" value="FAD/NAD(P)-binding domain"/>
    <property type="match status" value="3"/>
</dbReference>
<name>A0A915IXA5_ROMCU</name>
<dbReference type="GO" id="GO:0033108">
    <property type="term" value="P:mitochondrial respiratory chain complex assembly"/>
    <property type="evidence" value="ECO:0007669"/>
    <property type="project" value="TreeGrafter"/>
</dbReference>
<evidence type="ECO:0000256" key="4">
    <source>
        <dbReference type="ARBA" id="ARBA00022630"/>
    </source>
</evidence>
<dbReference type="Proteomes" id="UP000887565">
    <property type="component" value="Unplaced"/>
</dbReference>
<keyword evidence="9" id="KW-0520">NAD</keyword>
<dbReference type="OMA" id="RSIFFEH"/>
<reference evidence="15" key="1">
    <citation type="submission" date="2022-11" db="UniProtKB">
        <authorList>
            <consortium name="WormBaseParasite"/>
        </authorList>
    </citation>
    <scope>IDENTIFICATION</scope>
</reference>
<comment type="cofactor">
    <cofactor evidence="1">
        <name>FAD</name>
        <dbReference type="ChEBI" id="CHEBI:57692"/>
    </cofactor>
</comment>
<dbReference type="InterPro" id="IPR016156">
    <property type="entry name" value="FAD/NAD-linked_Rdtase_dimer_sf"/>
</dbReference>
<feature type="domain" description="Mitochondrial apoptosis-inducing factor C-terminal" evidence="13">
    <location>
        <begin position="440"/>
        <end position="493"/>
    </location>
</feature>
<keyword evidence="7" id="KW-0809">Transit peptide</keyword>
<dbReference type="PANTHER" id="PTHR43557">
    <property type="entry name" value="APOPTOSIS-INDUCING FACTOR 1"/>
    <property type="match status" value="1"/>
</dbReference>
<accession>A0A915IXA5</accession>
<dbReference type="GO" id="GO:0006915">
    <property type="term" value="P:apoptotic process"/>
    <property type="evidence" value="ECO:0007669"/>
    <property type="project" value="UniProtKB-KW"/>
</dbReference>
<keyword evidence="6" id="KW-0274">FAD</keyword>
<dbReference type="WBParaSite" id="nRc.2.0.1.t18830-RA">
    <property type="protein sequence ID" value="nRc.2.0.1.t18830-RA"/>
    <property type="gene ID" value="nRc.2.0.1.g18830"/>
</dbReference>
<keyword evidence="8" id="KW-0560">Oxidoreductase</keyword>
<dbReference type="GO" id="GO:0016174">
    <property type="term" value="F:NAD(P)H oxidase H2O2-forming activity"/>
    <property type="evidence" value="ECO:0007669"/>
    <property type="project" value="TreeGrafter"/>
</dbReference>
<keyword evidence="10" id="KW-0496">Mitochondrion</keyword>
<dbReference type="SUPFAM" id="SSF51905">
    <property type="entry name" value="FAD/NAD(P)-binding domain"/>
    <property type="match status" value="2"/>
</dbReference>
<dbReference type="GO" id="GO:0071949">
    <property type="term" value="F:FAD binding"/>
    <property type="evidence" value="ECO:0007669"/>
    <property type="project" value="TreeGrafter"/>
</dbReference>
<dbReference type="GO" id="GO:0046983">
    <property type="term" value="F:protein dimerization activity"/>
    <property type="evidence" value="ECO:0007669"/>
    <property type="project" value="InterPro"/>
</dbReference>
<evidence type="ECO:0000256" key="10">
    <source>
        <dbReference type="ARBA" id="ARBA00023128"/>
    </source>
</evidence>
<evidence type="ECO:0000256" key="7">
    <source>
        <dbReference type="ARBA" id="ARBA00022946"/>
    </source>
</evidence>
<dbReference type="InterPro" id="IPR036188">
    <property type="entry name" value="FAD/NAD-bd_sf"/>
</dbReference>
<dbReference type="PRINTS" id="PR00411">
    <property type="entry name" value="PNDRDTASEI"/>
</dbReference>
<dbReference type="InterPro" id="IPR023753">
    <property type="entry name" value="FAD/NAD-binding_dom"/>
</dbReference>
<dbReference type="InterPro" id="IPR029324">
    <property type="entry name" value="AIF_C"/>
</dbReference>
<dbReference type="PANTHER" id="PTHR43557:SF4">
    <property type="entry name" value="APOPTOSIS-INDUCING FACTOR 1, MITOCHONDRIAL"/>
    <property type="match status" value="1"/>
</dbReference>
<evidence type="ECO:0000256" key="6">
    <source>
        <dbReference type="ARBA" id="ARBA00022827"/>
    </source>
</evidence>
<comment type="subcellular location">
    <subcellularLocation>
        <location evidence="2">Mitochondrion</location>
    </subcellularLocation>
</comment>
<evidence type="ECO:0000256" key="3">
    <source>
        <dbReference type="ARBA" id="ARBA00006442"/>
    </source>
</evidence>
<feature type="domain" description="Mitochondrial apoptosis-inducing factor C-terminal" evidence="13">
    <location>
        <begin position="497"/>
        <end position="544"/>
    </location>
</feature>
<keyword evidence="14" id="KW-1185">Reference proteome</keyword>
<dbReference type="SUPFAM" id="SSF55424">
    <property type="entry name" value="FAD/NAD-linked reductases, dimerisation (C-terminal) domain"/>
    <property type="match status" value="1"/>
</dbReference>
<dbReference type="InterPro" id="IPR050446">
    <property type="entry name" value="FAD-oxidoreductase/Apoptosis"/>
</dbReference>
<keyword evidence="4" id="KW-0285">Flavoprotein</keyword>
<dbReference type="SMART" id="SM01353">
    <property type="entry name" value="AIF_C"/>
    <property type="match status" value="1"/>
</dbReference>
<evidence type="ECO:0000313" key="15">
    <source>
        <dbReference type="WBParaSite" id="nRc.2.0.1.t18830-RA"/>
    </source>
</evidence>
<evidence type="ECO:0000256" key="2">
    <source>
        <dbReference type="ARBA" id="ARBA00004173"/>
    </source>
</evidence>
<evidence type="ECO:0000256" key="11">
    <source>
        <dbReference type="ARBA" id="ARBA00047786"/>
    </source>
</evidence>
<comment type="catalytic activity">
    <reaction evidence="11">
        <text>A + NADH + H(+) = AH2 + NAD(+)</text>
        <dbReference type="Rhea" id="RHEA:11356"/>
        <dbReference type="ChEBI" id="CHEBI:13193"/>
        <dbReference type="ChEBI" id="CHEBI:15378"/>
        <dbReference type="ChEBI" id="CHEBI:17499"/>
        <dbReference type="ChEBI" id="CHEBI:57540"/>
        <dbReference type="ChEBI" id="CHEBI:57945"/>
    </reaction>
</comment>
<dbReference type="PRINTS" id="PR00368">
    <property type="entry name" value="FADPNR"/>
</dbReference>
<dbReference type="AlphaFoldDB" id="A0A915IXA5"/>
<keyword evidence="5" id="KW-0053">Apoptosis</keyword>